<evidence type="ECO:0000256" key="1">
    <source>
        <dbReference type="SAM" id="MobiDB-lite"/>
    </source>
</evidence>
<evidence type="ECO:0000313" key="3">
    <source>
        <dbReference type="Proteomes" id="UP000244336"/>
    </source>
</evidence>
<dbReference type="EMBL" id="CM009750">
    <property type="protein sequence ID" value="PUZ70208.1"/>
    <property type="molecule type" value="Genomic_DNA"/>
</dbReference>
<keyword evidence="3" id="KW-1185">Reference proteome</keyword>
<accession>A0A2T7EQV2</accession>
<protein>
    <submittedName>
        <fullName evidence="2">Uncharacterized protein</fullName>
    </submittedName>
</protein>
<feature type="region of interest" description="Disordered" evidence="1">
    <location>
        <begin position="1"/>
        <end position="47"/>
    </location>
</feature>
<dbReference type="Gramene" id="PUZ70208">
    <property type="protein sequence ID" value="PUZ70208"/>
    <property type="gene ID" value="GQ55_2G208100"/>
</dbReference>
<dbReference type="AlphaFoldDB" id="A0A2T7EQV2"/>
<organism evidence="2 3">
    <name type="scientific">Panicum hallii var. hallii</name>
    <dbReference type="NCBI Taxonomy" id="1504633"/>
    <lineage>
        <taxon>Eukaryota</taxon>
        <taxon>Viridiplantae</taxon>
        <taxon>Streptophyta</taxon>
        <taxon>Embryophyta</taxon>
        <taxon>Tracheophyta</taxon>
        <taxon>Spermatophyta</taxon>
        <taxon>Magnoliopsida</taxon>
        <taxon>Liliopsida</taxon>
        <taxon>Poales</taxon>
        <taxon>Poaceae</taxon>
        <taxon>PACMAD clade</taxon>
        <taxon>Panicoideae</taxon>
        <taxon>Panicodae</taxon>
        <taxon>Paniceae</taxon>
        <taxon>Panicinae</taxon>
        <taxon>Panicum</taxon>
        <taxon>Panicum sect. Panicum</taxon>
    </lineage>
</organism>
<proteinExistence type="predicted"/>
<feature type="compositionally biased region" description="Basic and acidic residues" evidence="1">
    <location>
        <begin position="26"/>
        <end position="40"/>
    </location>
</feature>
<name>A0A2T7EQV2_9POAL</name>
<evidence type="ECO:0000313" key="2">
    <source>
        <dbReference type="EMBL" id="PUZ70208.1"/>
    </source>
</evidence>
<reference evidence="2 3" key="1">
    <citation type="submission" date="2018-04" db="EMBL/GenBank/DDBJ databases">
        <title>WGS assembly of Panicum hallii var. hallii HAL2.</title>
        <authorList>
            <person name="Lovell J."/>
            <person name="Jenkins J."/>
            <person name="Lowry D."/>
            <person name="Mamidi S."/>
            <person name="Sreedasyam A."/>
            <person name="Weng X."/>
            <person name="Barry K."/>
            <person name="Bonette J."/>
            <person name="Campitelli B."/>
            <person name="Daum C."/>
            <person name="Gordon S."/>
            <person name="Gould B."/>
            <person name="Lipzen A."/>
            <person name="MacQueen A."/>
            <person name="Palacio-Mejia J."/>
            <person name="Plott C."/>
            <person name="Shakirov E."/>
            <person name="Shu S."/>
            <person name="Yoshinaga Y."/>
            <person name="Zane M."/>
            <person name="Rokhsar D."/>
            <person name="Grimwood J."/>
            <person name="Schmutz J."/>
            <person name="Juenger T."/>
        </authorList>
    </citation>
    <scope>NUCLEOTIDE SEQUENCE [LARGE SCALE GENOMIC DNA]</scope>
    <source>
        <strain evidence="3">cv. HAL2</strain>
    </source>
</reference>
<dbReference type="Proteomes" id="UP000244336">
    <property type="component" value="Chromosome 2"/>
</dbReference>
<dbReference type="STRING" id="1504633.A0A2T7EQV2"/>
<dbReference type="OrthoDB" id="1934954at2759"/>
<dbReference type="InterPro" id="IPR036393">
    <property type="entry name" value="AceGlu_kinase-like_sf"/>
</dbReference>
<gene>
    <name evidence="2" type="ORF">GQ55_2G208100</name>
</gene>
<sequence>MAEEAVQEQPSPTAPHRPLHRQARWSGDDEQGRAGEHQRGEPAVGVRAAAAGHVRIRGRWLPGEGSGDGLEQEARRSGRLSCGRGVDRRDGWAGARHQFHRTPAKLKSIPHDGPYFCSGIWSFGHFPASRSGVHKGGLHSTLVKASFVATRISVTSLNQEIVRALAREGIPYVGMSPFACGWSTSQRKVIKLENYCFPSTDIFLDFFVIVLTS</sequence>
<dbReference type="Gene3D" id="3.40.1160.10">
    <property type="entry name" value="Acetylglutamate kinase-like"/>
    <property type="match status" value="1"/>
</dbReference>